<dbReference type="EMBL" id="AP025028">
    <property type="protein sequence ID" value="BDA77312.1"/>
    <property type="molecule type" value="Genomic_DNA"/>
</dbReference>
<accession>A0ABM7UFH7</accession>
<evidence type="ECO:0000313" key="3">
    <source>
        <dbReference type="Proteomes" id="UP000245263"/>
    </source>
</evidence>
<feature type="compositionally biased region" description="Basic and acidic residues" evidence="1">
    <location>
        <begin position="510"/>
        <end position="521"/>
    </location>
</feature>
<evidence type="ECO:0000256" key="1">
    <source>
        <dbReference type="SAM" id="MobiDB-lite"/>
    </source>
</evidence>
<feature type="compositionally biased region" description="Basic and acidic residues" evidence="1">
    <location>
        <begin position="528"/>
        <end position="537"/>
    </location>
</feature>
<evidence type="ECO:0000313" key="2">
    <source>
        <dbReference type="EMBL" id="BDA77312.1"/>
    </source>
</evidence>
<evidence type="ECO:0008006" key="4">
    <source>
        <dbReference type="Google" id="ProtNLM"/>
    </source>
</evidence>
<dbReference type="RefSeq" id="WP_109021920.1">
    <property type="nucleotide sequence ID" value="NZ_AP025028.1"/>
</dbReference>
<feature type="region of interest" description="Disordered" evidence="1">
    <location>
        <begin position="492"/>
        <end position="537"/>
    </location>
</feature>
<reference evidence="2 3" key="1">
    <citation type="submission" date="2021-08" db="EMBL/GenBank/DDBJ databases">
        <title>Complete genome sequence of Leptospira kobayashii strain E30.</title>
        <authorList>
            <person name="Nakao R."/>
            <person name="Nakamura S."/>
            <person name="Masuzawa T."/>
            <person name="Koizumi N."/>
        </authorList>
    </citation>
    <scope>NUCLEOTIDE SEQUENCE [LARGE SCALE GENOMIC DNA]</scope>
    <source>
        <strain evidence="2 3">E30</strain>
    </source>
</reference>
<name>A0ABM7UFH7_9LEPT</name>
<organism evidence="2 3">
    <name type="scientific">Leptospira kobayashii</name>
    <dbReference type="NCBI Taxonomy" id="1917830"/>
    <lineage>
        <taxon>Bacteria</taxon>
        <taxon>Pseudomonadati</taxon>
        <taxon>Spirochaetota</taxon>
        <taxon>Spirochaetia</taxon>
        <taxon>Leptospirales</taxon>
        <taxon>Leptospiraceae</taxon>
        <taxon>Leptospira</taxon>
    </lineage>
</organism>
<sequence length="537" mass="61581">MKHNTSKIFSFLFAPSLCLLILTCLPGQWTKEKTKPDSFLFNLKIDNLPKLPGLDKLGFQIRIYNCSVEDLKAYKTQPKKNLPVCLKAPLSSSHLSQGLASSITIRPTMENFSWTHLSIELTGIEPIKGMYSPGHNPFWVTNEENTTDISINHTFRFVSQENPIPDEKQKKLAETFSPILVFHKDKKVLPTNLEKYFPNYSTEEYPLPGNDIRRYSTGKESWKYMIFPDEKKNQGDTHLYYHVRYAKSTVSGTQKEALPGFRDNWNYWYEEADGDMVISYWIWYDFNEGPTSFGNVHQGDLESYSILVSKEGKPKRILLTGHDHVLLDTSFQNINSLNSHPILYIAKGNKGADGGNPTSAYENYTVKLEAGNFLFNWISDPEDIFPVFDPEKSLIIIPDNLDAKKLEKVKIGSGLDKTTRYIDARKMILKRIVKLVAWEEPGWIGKKADKDPDGNHTVSADIEKILSFEGRLGKHPRGSLVWRELKQYGESPENAPFKTNIEQHFSFESPRIERNHEDRKGNYGPKWTGDEKTPQTE</sequence>
<protein>
    <recommendedName>
        <fullName evidence="4">Lipoprotein</fullName>
    </recommendedName>
</protein>
<keyword evidence="3" id="KW-1185">Reference proteome</keyword>
<gene>
    <name evidence="2" type="ORF">LPTSP3_g02420</name>
</gene>
<proteinExistence type="predicted"/>
<dbReference type="Proteomes" id="UP000245263">
    <property type="component" value="Chromosome 1"/>
</dbReference>